<dbReference type="EMBL" id="CM023471">
    <property type="protein sequence ID" value="KAH7965852.1"/>
    <property type="molecule type" value="Genomic_DNA"/>
</dbReference>
<proteinExistence type="predicted"/>
<organism evidence="1 2">
    <name type="scientific">Dermacentor silvarum</name>
    <name type="common">Tick</name>
    <dbReference type="NCBI Taxonomy" id="543639"/>
    <lineage>
        <taxon>Eukaryota</taxon>
        <taxon>Metazoa</taxon>
        <taxon>Ecdysozoa</taxon>
        <taxon>Arthropoda</taxon>
        <taxon>Chelicerata</taxon>
        <taxon>Arachnida</taxon>
        <taxon>Acari</taxon>
        <taxon>Parasitiformes</taxon>
        <taxon>Ixodida</taxon>
        <taxon>Ixodoidea</taxon>
        <taxon>Ixodidae</taxon>
        <taxon>Rhipicephalinae</taxon>
        <taxon>Dermacentor</taxon>
    </lineage>
</organism>
<gene>
    <name evidence="1" type="ORF">HPB49_011446</name>
</gene>
<evidence type="ECO:0000313" key="1">
    <source>
        <dbReference type="EMBL" id="KAH7965852.1"/>
    </source>
</evidence>
<dbReference type="Proteomes" id="UP000821865">
    <property type="component" value="Chromosome 2"/>
</dbReference>
<reference evidence="1" key="1">
    <citation type="submission" date="2020-05" db="EMBL/GenBank/DDBJ databases">
        <title>Large-scale comparative analyses of tick genomes elucidate their genetic diversity and vector capacities.</title>
        <authorList>
            <person name="Jia N."/>
            <person name="Wang J."/>
            <person name="Shi W."/>
            <person name="Du L."/>
            <person name="Sun Y."/>
            <person name="Zhan W."/>
            <person name="Jiang J."/>
            <person name="Wang Q."/>
            <person name="Zhang B."/>
            <person name="Ji P."/>
            <person name="Sakyi L.B."/>
            <person name="Cui X."/>
            <person name="Yuan T."/>
            <person name="Jiang B."/>
            <person name="Yang W."/>
            <person name="Lam T.T.-Y."/>
            <person name="Chang Q."/>
            <person name="Ding S."/>
            <person name="Wang X."/>
            <person name="Zhu J."/>
            <person name="Ruan X."/>
            <person name="Zhao L."/>
            <person name="Wei J."/>
            <person name="Que T."/>
            <person name="Du C."/>
            <person name="Cheng J."/>
            <person name="Dai P."/>
            <person name="Han X."/>
            <person name="Huang E."/>
            <person name="Gao Y."/>
            <person name="Liu J."/>
            <person name="Shao H."/>
            <person name="Ye R."/>
            <person name="Li L."/>
            <person name="Wei W."/>
            <person name="Wang X."/>
            <person name="Wang C."/>
            <person name="Yang T."/>
            <person name="Huo Q."/>
            <person name="Li W."/>
            <person name="Guo W."/>
            <person name="Chen H."/>
            <person name="Zhou L."/>
            <person name="Ni X."/>
            <person name="Tian J."/>
            <person name="Zhou Y."/>
            <person name="Sheng Y."/>
            <person name="Liu T."/>
            <person name="Pan Y."/>
            <person name="Xia L."/>
            <person name="Li J."/>
            <person name="Zhao F."/>
            <person name="Cao W."/>
        </authorList>
    </citation>
    <scope>NUCLEOTIDE SEQUENCE</scope>
    <source>
        <strain evidence="1">Dsil-2018</strain>
    </source>
</reference>
<name>A0ACB8DCF7_DERSI</name>
<keyword evidence="2" id="KW-1185">Reference proteome</keyword>
<sequence>MLSDALDISKTTCQQILRENLGKRKLNARIEPHSLTQDQKDTRASVCADLLSEAERDAAFVDSIPSIQR</sequence>
<comment type="caution">
    <text evidence="1">The sequence shown here is derived from an EMBL/GenBank/DDBJ whole genome shotgun (WGS) entry which is preliminary data.</text>
</comment>
<evidence type="ECO:0000313" key="2">
    <source>
        <dbReference type="Proteomes" id="UP000821865"/>
    </source>
</evidence>
<accession>A0ACB8DCF7</accession>
<protein>
    <submittedName>
        <fullName evidence="1">Uncharacterized protein</fullName>
    </submittedName>
</protein>